<dbReference type="InterPro" id="IPR010021">
    <property type="entry name" value="PGPP1/Gep4"/>
</dbReference>
<evidence type="ECO:0000313" key="1">
    <source>
        <dbReference type="EMBL" id="GGK05723.1"/>
    </source>
</evidence>
<dbReference type="GO" id="GO:0005737">
    <property type="term" value="C:cytoplasm"/>
    <property type="evidence" value="ECO:0007669"/>
    <property type="project" value="TreeGrafter"/>
</dbReference>
<dbReference type="EMBL" id="BMOF01000048">
    <property type="protein sequence ID" value="GGK05723.1"/>
    <property type="molecule type" value="Genomic_DNA"/>
</dbReference>
<protein>
    <recommendedName>
        <fullName evidence="3">YqeG family HAD IIIA-type phosphatase</fullName>
    </recommendedName>
</protein>
<dbReference type="PANTHER" id="PTHR19288">
    <property type="entry name" value="4-NITROPHENYLPHOSPHATASE-RELATED"/>
    <property type="match status" value="1"/>
</dbReference>
<comment type="caution">
    <text evidence="1">The sequence shown here is derived from an EMBL/GenBank/DDBJ whole genome shotgun (WGS) entry which is preliminary data.</text>
</comment>
<dbReference type="InterPro" id="IPR036412">
    <property type="entry name" value="HAD-like_sf"/>
</dbReference>
<proteinExistence type="predicted"/>
<dbReference type="CDD" id="cd16416">
    <property type="entry name" value="HAD_BsYqeG-like"/>
    <property type="match status" value="1"/>
</dbReference>
<accession>A0A8J3B9M2</accession>
<dbReference type="Pfam" id="PF00702">
    <property type="entry name" value="Hydrolase"/>
    <property type="match status" value="1"/>
</dbReference>
<dbReference type="NCBIfam" id="TIGR01668">
    <property type="entry name" value="YqeG_hyp_ppase"/>
    <property type="match status" value="1"/>
</dbReference>
<organism evidence="1 2">
    <name type="scientific">Calditerricola satsumensis</name>
    <dbReference type="NCBI Taxonomy" id="373054"/>
    <lineage>
        <taxon>Bacteria</taxon>
        <taxon>Bacillati</taxon>
        <taxon>Bacillota</taxon>
        <taxon>Bacilli</taxon>
        <taxon>Bacillales</taxon>
        <taxon>Bacillaceae</taxon>
        <taxon>Calditerricola</taxon>
    </lineage>
</organism>
<reference evidence="1" key="2">
    <citation type="submission" date="2020-09" db="EMBL/GenBank/DDBJ databases">
        <authorList>
            <person name="Sun Q."/>
            <person name="Ohkuma M."/>
        </authorList>
    </citation>
    <scope>NUCLEOTIDE SEQUENCE</scope>
    <source>
        <strain evidence="1">JCM 14719</strain>
    </source>
</reference>
<dbReference type="RefSeq" id="WP_054670983.1">
    <property type="nucleotide sequence ID" value="NZ_BMOF01000048.1"/>
</dbReference>
<name>A0A8J3B9M2_9BACI</name>
<dbReference type="Proteomes" id="UP000637720">
    <property type="component" value="Unassembled WGS sequence"/>
</dbReference>
<dbReference type="InterPro" id="IPR023214">
    <property type="entry name" value="HAD_sf"/>
</dbReference>
<dbReference type="NCBIfam" id="TIGR01549">
    <property type="entry name" value="HAD-SF-IA-v1"/>
    <property type="match status" value="1"/>
</dbReference>
<evidence type="ECO:0000313" key="2">
    <source>
        <dbReference type="Proteomes" id="UP000637720"/>
    </source>
</evidence>
<dbReference type="AlphaFoldDB" id="A0A8J3B9M2"/>
<evidence type="ECO:0008006" key="3">
    <source>
        <dbReference type="Google" id="ProtNLM"/>
    </source>
</evidence>
<keyword evidence="2" id="KW-1185">Reference proteome</keyword>
<dbReference type="GO" id="GO:0008962">
    <property type="term" value="F:phosphatidylglycerophosphatase activity"/>
    <property type="evidence" value="ECO:0007669"/>
    <property type="project" value="InterPro"/>
</dbReference>
<dbReference type="Gene3D" id="3.40.50.1000">
    <property type="entry name" value="HAD superfamily/HAD-like"/>
    <property type="match status" value="1"/>
</dbReference>
<gene>
    <name evidence="1" type="ORF">GCM10007043_19670</name>
</gene>
<sequence>MLLRRLVPDLYVDSVYQIDLEALWNAGIRGIITDLDNTLVEADRPNATPRVVAWLKGVQDRGFRVVIVSNNNRTRVATFADPLGVPYIHRARKPMRSAFFKALRMLQLPPHQVVVVGDQLFTDVLGGKRLGFATILVLPLAGKEGFWTRINRRLERLAFRWMRHKGWLKWGETR</sequence>
<dbReference type="NCBIfam" id="TIGR01662">
    <property type="entry name" value="HAD-SF-IIIA"/>
    <property type="match status" value="1"/>
</dbReference>
<dbReference type="InterPro" id="IPR006549">
    <property type="entry name" value="HAD-SF_hydro_IIIA"/>
</dbReference>
<reference evidence="1" key="1">
    <citation type="journal article" date="2014" name="Int. J. Syst. Evol. Microbiol.">
        <title>Complete genome sequence of Corynebacterium casei LMG S-19264T (=DSM 44701T), isolated from a smear-ripened cheese.</title>
        <authorList>
            <consortium name="US DOE Joint Genome Institute (JGI-PGF)"/>
            <person name="Walter F."/>
            <person name="Albersmeier A."/>
            <person name="Kalinowski J."/>
            <person name="Ruckert C."/>
        </authorList>
    </citation>
    <scope>NUCLEOTIDE SEQUENCE</scope>
    <source>
        <strain evidence="1">JCM 14719</strain>
    </source>
</reference>
<dbReference type="SUPFAM" id="SSF56784">
    <property type="entry name" value="HAD-like"/>
    <property type="match status" value="1"/>
</dbReference>
<dbReference type="PANTHER" id="PTHR19288:SF25">
    <property type="entry name" value="PHOSPHATIDYLGLYCEROPHOSPHATASE GEP4, MITOCHONDRIAL"/>
    <property type="match status" value="1"/>
</dbReference>
<dbReference type="InterPro" id="IPR006439">
    <property type="entry name" value="HAD-SF_hydro_IA"/>
</dbReference>